<keyword evidence="4" id="KW-1185">Reference proteome</keyword>
<gene>
    <name evidence="3" type="ORF">GCM10010873_26670</name>
</gene>
<dbReference type="Pfam" id="PF01343">
    <property type="entry name" value="Peptidase_S49"/>
    <property type="match status" value="1"/>
</dbReference>
<evidence type="ECO:0000313" key="3">
    <source>
        <dbReference type="EMBL" id="GLS87693.1"/>
    </source>
</evidence>
<sequence>MPHKIARILRGVSQSAWFIEPRKAEQILAVLELRAAGQPRAEFEGAIAARSLGQALRVGSKNLHVLRLHGTIMPRANMMMEMSGGTSMEQFQAAFREAAGDLEASAILIEVDSGGGMVDLVPETAALIRAAKRADRPIIAHVNTMAASAAYWLASAADEIVVTPSGSVGSIGVYMMHDDVSEMLKAEGIVRTFISEGPRKVEGNPFEPLGADARAALQAEVRYFYEMFTSDVAVARGVPVSVVRADPVSAEQHFGGGRTYPAHEAVRLGMADRVATFDETLARLSGSATGQRRRRADIERRRLALI</sequence>
<protein>
    <recommendedName>
        <fullName evidence="2">Peptidase S49 domain-containing protein</fullName>
    </recommendedName>
</protein>
<dbReference type="GO" id="GO:0006508">
    <property type="term" value="P:proteolysis"/>
    <property type="evidence" value="ECO:0007669"/>
    <property type="project" value="InterPro"/>
</dbReference>
<reference evidence="3 4" key="1">
    <citation type="journal article" date="2014" name="Int. J. Syst. Evol. Microbiol.">
        <title>Complete genome sequence of Corynebacterium casei LMG S-19264T (=DSM 44701T), isolated from a smear-ripened cheese.</title>
        <authorList>
            <consortium name="US DOE Joint Genome Institute (JGI-PGF)"/>
            <person name="Walter F."/>
            <person name="Albersmeier A."/>
            <person name="Kalinowski J."/>
            <person name="Ruckert C."/>
        </authorList>
    </citation>
    <scope>NUCLEOTIDE SEQUENCE [LARGE SCALE GENOMIC DNA]</scope>
    <source>
        <strain evidence="3 4">NBRC 111766</strain>
    </source>
</reference>
<feature type="domain" description="Peptidase S49" evidence="2">
    <location>
        <begin position="131"/>
        <end position="285"/>
    </location>
</feature>
<dbReference type="InterPro" id="IPR002142">
    <property type="entry name" value="Peptidase_S49"/>
</dbReference>
<dbReference type="Gene3D" id="6.20.330.10">
    <property type="match status" value="1"/>
</dbReference>
<accession>A0AA37X0A6</accession>
<comment type="similarity">
    <text evidence="1">Belongs to the peptidase S49 family.</text>
</comment>
<dbReference type="CDD" id="cd07022">
    <property type="entry name" value="S49_Sppa_36K_type"/>
    <property type="match status" value="1"/>
</dbReference>
<dbReference type="RefSeq" id="WP_284325868.1">
    <property type="nucleotide sequence ID" value="NZ_BSPP01000010.1"/>
</dbReference>
<dbReference type="AlphaFoldDB" id="A0AA37X0A6"/>
<dbReference type="SUPFAM" id="SSF52096">
    <property type="entry name" value="ClpP/crotonase"/>
    <property type="match status" value="1"/>
</dbReference>
<dbReference type="InterPro" id="IPR029045">
    <property type="entry name" value="ClpP/crotonase-like_dom_sf"/>
</dbReference>
<comment type="caution">
    <text evidence="3">The sequence shown here is derived from an EMBL/GenBank/DDBJ whole genome shotgun (WGS) entry which is preliminary data.</text>
</comment>
<dbReference type="InterPro" id="IPR033855">
    <property type="entry name" value="Protein_C"/>
</dbReference>
<dbReference type="PANTHER" id="PTHR42987">
    <property type="entry name" value="PEPTIDASE S49"/>
    <property type="match status" value="1"/>
</dbReference>
<dbReference type="PANTHER" id="PTHR42987:SF4">
    <property type="entry name" value="PROTEASE SOHB-RELATED"/>
    <property type="match status" value="1"/>
</dbReference>
<dbReference type="EMBL" id="BSPP01000010">
    <property type="protein sequence ID" value="GLS87693.1"/>
    <property type="molecule type" value="Genomic_DNA"/>
</dbReference>
<proteinExistence type="inferred from homology"/>
<dbReference type="Proteomes" id="UP001157355">
    <property type="component" value="Unassembled WGS sequence"/>
</dbReference>
<evidence type="ECO:0000256" key="1">
    <source>
        <dbReference type="ARBA" id="ARBA00008683"/>
    </source>
</evidence>
<name>A0AA37X0A6_9RHOB</name>
<dbReference type="GO" id="GO:0008233">
    <property type="term" value="F:peptidase activity"/>
    <property type="evidence" value="ECO:0007669"/>
    <property type="project" value="InterPro"/>
</dbReference>
<evidence type="ECO:0000313" key="4">
    <source>
        <dbReference type="Proteomes" id="UP001157355"/>
    </source>
</evidence>
<organism evidence="3 4">
    <name type="scientific">Cypionkella aquatica</name>
    <dbReference type="NCBI Taxonomy" id="1756042"/>
    <lineage>
        <taxon>Bacteria</taxon>
        <taxon>Pseudomonadati</taxon>
        <taxon>Pseudomonadota</taxon>
        <taxon>Alphaproteobacteria</taxon>
        <taxon>Rhodobacterales</taxon>
        <taxon>Paracoccaceae</taxon>
        <taxon>Cypionkella</taxon>
    </lineage>
</organism>
<evidence type="ECO:0000259" key="2">
    <source>
        <dbReference type="Pfam" id="PF01343"/>
    </source>
</evidence>
<dbReference type="Gene3D" id="3.90.226.10">
    <property type="entry name" value="2-enoyl-CoA Hydratase, Chain A, domain 1"/>
    <property type="match status" value="1"/>
</dbReference>